<reference evidence="4 5" key="1">
    <citation type="journal article" date="2023" name="Hortic Res">
        <title>Pangenome of water caltrop reveals structural variations and asymmetric subgenome divergence after allopolyploidization.</title>
        <authorList>
            <person name="Zhang X."/>
            <person name="Chen Y."/>
            <person name="Wang L."/>
            <person name="Yuan Y."/>
            <person name="Fang M."/>
            <person name="Shi L."/>
            <person name="Lu R."/>
            <person name="Comes H.P."/>
            <person name="Ma Y."/>
            <person name="Chen Y."/>
            <person name="Huang G."/>
            <person name="Zhou Y."/>
            <person name="Zheng Z."/>
            <person name="Qiu Y."/>
        </authorList>
    </citation>
    <scope>NUCLEOTIDE SEQUENCE [LARGE SCALE GENOMIC DNA]</scope>
    <source>
        <strain evidence="4">F231</strain>
    </source>
</reference>
<dbReference type="InterPro" id="IPR001660">
    <property type="entry name" value="SAM"/>
</dbReference>
<dbReference type="Pfam" id="PF00536">
    <property type="entry name" value="SAM_1"/>
    <property type="match status" value="1"/>
</dbReference>
<feature type="region of interest" description="Disordered" evidence="2">
    <location>
        <begin position="248"/>
        <end position="276"/>
    </location>
</feature>
<dbReference type="PANTHER" id="PTHR10627:SF74">
    <property type="entry name" value="OS08G0526500 PROTEIN"/>
    <property type="match status" value="1"/>
</dbReference>
<dbReference type="SMART" id="SM00454">
    <property type="entry name" value="SAM"/>
    <property type="match status" value="1"/>
</dbReference>
<feature type="domain" description="SAM" evidence="3">
    <location>
        <begin position="293"/>
        <end position="358"/>
    </location>
</feature>
<name>A0AAN7LF65_TRANT</name>
<dbReference type="FunFam" id="1.10.150.50:FF:000077">
    <property type="entry name" value="DDHD domain-containing 2"/>
    <property type="match status" value="1"/>
</dbReference>
<dbReference type="Proteomes" id="UP001346149">
    <property type="component" value="Unassembled WGS sequence"/>
</dbReference>
<feature type="compositionally biased region" description="Basic and acidic residues" evidence="2">
    <location>
        <begin position="157"/>
        <end position="167"/>
    </location>
</feature>
<evidence type="ECO:0000313" key="4">
    <source>
        <dbReference type="EMBL" id="KAK4785487.1"/>
    </source>
</evidence>
<evidence type="ECO:0000256" key="2">
    <source>
        <dbReference type="SAM" id="MobiDB-lite"/>
    </source>
</evidence>
<comment type="caution">
    <text evidence="4">The sequence shown here is derived from an EMBL/GenBank/DDBJ whole genome shotgun (WGS) entry which is preliminary data.</text>
</comment>
<accession>A0AAN7LF65</accession>
<feature type="compositionally biased region" description="Basic and acidic residues" evidence="2">
    <location>
        <begin position="201"/>
        <end position="212"/>
    </location>
</feature>
<feature type="region of interest" description="Disordered" evidence="2">
    <location>
        <begin position="149"/>
        <end position="232"/>
    </location>
</feature>
<keyword evidence="1" id="KW-0677">Repeat</keyword>
<feature type="region of interest" description="Disordered" evidence="2">
    <location>
        <begin position="1"/>
        <end position="22"/>
    </location>
</feature>
<protein>
    <recommendedName>
        <fullName evidence="3">SAM domain-containing protein</fullName>
    </recommendedName>
</protein>
<sequence>MMHMARHRMNALPTDSDWTHRTGTGRVSELEMSDNRRERVTITLGRAGQVVKRPTKVSDAFIDPMPSVGSKRSIRDRLGSNGDDYLPYKSHINNKRYIFFLFMLDYEDVHIDKDDLRHMLMQKNVRRRVERNGEGNGLDLREKLVKTVYSPASTLDTRQRAPERKENGSQPGYNRLPPTRSANNFPPPDPLRSSYSPWSLEHLRQRTPERYRTSSRAYSPQRNEEETHGRPVMRMPDDVRSVTYVRRDINDPPRSMGATPYTTSSKHPGTSMRPPPLLGQNPPPSGSLQRSFPMIDQNQTVDGLLNALELGKYAIIFKAEEVDMAALKQMGEHDLKELGIPMGPRKKILQAVAPRPKRLL</sequence>
<organism evidence="4 5">
    <name type="scientific">Trapa natans</name>
    <name type="common">Water chestnut</name>
    <dbReference type="NCBI Taxonomy" id="22666"/>
    <lineage>
        <taxon>Eukaryota</taxon>
        <taxon>Viridiplantae</taxon>
        <taxon>Streptophyta</taxon>
        <taxon>Embryophyta</taxon>
        <taxon>Tracheophyta</taxon>
        <taxon>Spermatophyta</taxon>
        <taxon>Magnoliopsida</taxon>
        <taxon>eudicotyledons</taxon>
        <taxon>Gunneridae</taxon>
        <taxon>Pentapetalae</taxon>
        <taxon>rosids</taxon>
        <taxon>malvids</taxon>
        <taxon>Myrtales</taxon>
        <taxon>Lythraceae</taxon>
        <taxon>Trapa</taxon>
    </lineage>
</organism>
<feature type="compositionally biased region" description="Basic and acidic residues" evidence="2">
    <location>
        <begin position="222"/>
        <end position="232"/>
    </location>
</feature>
<keyword evidence="5" id="KW-1185">Reference proteome</keyword>
<dbReference type="AlphaFoldDB" id="A0AAN7LF65"/>
<dbReference type="Gene3D" id="1.10.150.50">
    <property type="entry name" value="Transcription Factor, Ets-1"/>
    <property type="match status" value="1"/>
</dbReference>
<evidence type="ECO:0000313" key="5">
    <source>
        <dbReference type="Proteomes" id="UP001346149"/>
    </source>
</evidence>
<dbReference type="PANTHER" id="PTHR10627">
    <property type="entry name" value="SCP160"/>
    <property type="match status" value="1"/>
</dbReference>
<dbReference type="SUPFAM" id="SSF47769">
    <property type="entry name" value="SAM/Pointed domain"/>
    <property type="match status" value="1"/>
</dbReference>
<evidence type="ECO:0000256" key="1">
    <source>
        <dbReference type="ARBA" id="ARBA00022737"/>
    </source>
</evidence>
<gene>
    <name evidence="4" type="ORF">SAY86_002176</name>
</gene>
<proteinExistence type="predicted"/>
<dbReference type="InterPro" id="IPR013761">
    <property type="entry name" value="SAM/pointed_sf"/>
</dbReference>
<dbReference type="EMBL" id="JAXQNO010000013">
    <property type="protein sequence ID" value="KAK4785487.1"/>
    <property type="molecule type" value="Genomic_DNA"/>
</dbReference>
<evidence type="ECO:0000259" key="3">
    <source>
        <dbReference type="SMART" id="SM00454"/>
    </source>
</evidence>